<dbReference type="InParanoid" id="D2VZL1"/>
<proteinExistence type="predicted"/>
<evidence type="ECO:0000313" key="3">
    <source>
        <dbReference type="Proteomes" id="UP000006671"/>
    </source>
</evidence>
<dbReference type="KEGG" id="ngr:NAEGRDRAFT_74527"/>
<gene>
    <name evidence="2" type="ORF">NAEGRDRAFT_74527</name>
</gene>
<dbReference type="VEuPathDB" id="AmoebaDB:NAEGRDRAFT_74527"/>
<keyword evidence="1" id="KW-0812">Transmembrane</keyword>
<protein>
    <submittedName>
        <fullName evidence="2">Predicted protein</fullName>
    </submittedName>
</protein>
<feature type="transmembrane region" description="Helical" evidence="1">
    <location>
        <begin position="20"/>
        <end position="41"/>
    </location>
</feature>
<feature type="transmembrane region" description="Helical" evidence="1">
    <location>
        <begin position="173"/>
        <end position="192"/>
    </location>
</feature>
<reference evidence="2 3" key="1">
    <citation type="journal article" date="2010" name="Cell">
        <title>The genome of Naegleria gruberi illuminates early eukaryotic versatility.</title>
        <authorList>
            <person name="Fritz-Laylin L.K."/>
            <person name="Prochnik S.E."/>
            <person name="Ginger M.L."/>
            <person name="Dacks J.B."/>
            <person name="Carpenter M.L."/>
            <person name="Field M.C."/>
            <person name="Kuo A."/>
            <person name="Paredez A."/>
            <person name="Chapman J."/>
            <person name="Pham J."/>
            <person name="Shu S."/>
            <person name="Neupane R."/>
            <person name="Cipriano M."/>
            <person name="Mancuso J."/>
            <person name="Tu H."/>
            <person name="Salamov A."/>
            <person name="Lindquist E."/>
            <person name="Shapiro H."/>
            <person name="Lucas S."/>
            <person name="Grigoriev I.V."/>
            <person name="Cande W.Z."/>
            <person name="Fulton C."/>
            <person name="Rokhsar D.S."/>
            <person name="Dawson S.C."/>
        </authorList>
    </citation>
    <scope>NUCLEOTIDE SEQUENCE [LARGE SCALE GENOMIC DNA]</scope>
    <source>
        <strain evidence="2 3">NEG-M</strain>
    </source>
</reference>
<feature type="transmembrane region" description="Helical" evidence="1">
    <location>
        <begin position="572"/>
        <end position="593"/>
    </location>
</feature>
<dbReference type="PROSITE" id="PS51257">
    <property type="entry name" value="PROKAR_LIPOPROTEIN"/>
    <property type="match status" value="1"/>
</dbReference>
<keyword evidence="1" id="KW-1133">Transmembrane helix</keyword>
<dbReference type="GeneID" id="8857593"/>
<dbReference type="OrthoDB" id="5835829at2759"/>
<evidence type="ECO:0000256" key="1">
    <source>
        <dbReference type="SAM" id="Phobius"/>
    </source>
</evidence>
<organism evidence="3">
    <name type="scientific">Naegleria gruberi</name>
    <name type="common">Amoeba</name>
    <dbReference type="NCBI Taxonomy" id="5762"/>
    <lineage>
        <taxon>Eukaryota</taxon>
        <taxon>Discoba</taxon>
        <taxon>Heterolobosea</taxon>
        <taxon>Tetramitia</taxon>
        <taxon>Eutetramitia</taxon>
        <taxon>Vahlkampfiidae</taxon>
        <taxon>Naegleria</taxon>
    </lineage>
</organism>
<dbReference type="RefSeq" id="XP_002670420.1">
    <property type="nucleotide sequence ID" value="XM_002670374.1"/>
</dbReference>
<dbReference type="SUPFAM" id="SSF53756">
    <property type="entry name" value="UDP-Glycosyltransferase/glycogen phosphorylase"/>
    <property type="match status" value="1"/>
</dbReference>
<name>D2VZL1_NAEGR</name>
<keyword evidence="3" id="KW-1185">Reference proteome</keyword>
<dbReference type="Gene3D" id="3.40.50.2000">
    <property type="entry name" value="Glycogen Phosphorylase B"/>
    <property type="match status" value="1"/>
</dbReference>
<sequence>MFRNQRSNFKRLMHQPSSIYLYFILLLCSCVACICASSEISEDDHQTPLTLLISIVSPPLIGPFGNIIRSHAIAVEARRRGIRVAWMMGRNYQKAVHKVLETMATKKTLSDNERQFHDHSRDLFYYLETIPVLGSILPEWLSHQLTLNGTRKMDTEIPSFIPQLMGERTFGNFYLVLMMAGFANGSILRKLLKEQLEIIQLTKPFAIVKELEVSSSVSSYLTGIPIVETISTPILNGRHANYFSSFVNGATFGVLNEFLEGNEKLFPTVASYDDLAFRARNLKVAYTIPELETPLVNERPNVSYIGMANVPLFLQSFTTIEEKLEAIERRKQELLKSYPNQRVLFFYFGKGSIPFETVEKEIPQFCKLLNENVKSVDSKEYHCYIVADKAKEPYTIEKYSHFKSWFDGDDMTLISELTFNHGGANSVMQSIYYGVPQVVSAGYMFERVFNGLSTEIGKCGILLNPDEFRHEIIFEKLFSDDSFTFKKLKEDSKIIQRKLMERGGANQLFSDIEIWLNRSLTPSAKWQEESRQRDQLISKVLLPNINYILERDAHLEKSIVGKLSLIYRDVGLVIPSIIFTLIVFPMIVSIHMIKIISFLCCCKK</sequence>
<dbReference type="EMBL" id="GG738915">
    <property type="protein sequence ID" value="EFC37676.1"/>
    <property type="molecule type" value="Genomic_DNA"/>
</dbReference>
<feature type="transmembrane region" description="Helical" evidence="1">
    <location>
        <begin position="47"/>
        <end position="68"/>
    </location>
</feature>
<evidence type="ECO:0000313" key="2">
    <source>
        <dbReference type="EMBL" id="EFC37676.1"/>
    </source>
</evidence>
<keyword evidence="1" id="KW-0472">Membrane</keyword>
<accession>D2VZL1</accession>
<dbReference type="Proteomes" id="UP000006671">
    <property type="component" value="Unassembled WGS sequence"/>
</dbReference>
<dbReference type="AlphaFoldDB" id="D2VZL1"/>